<dbReference type="EMBL" id="MN062711">
    <property type="protein sequence ID" value="QDP44862.1"/>
    <property type="molecule type" value="Genomic_DNA"/>
</dbReference>
<keyword evidence="2" id="KW-1185">Reference proteome</keyword>
<gene>
    <name evidence="1" type="primary">43</name>
    <name evidence="1" type="ORF">SEA_ARAXXI_43</name>
</gene>
<name>A0A516KT47_9CAUD</name>
<reference evidence="1 2" key="1">
    <citation type="submission" date="2019-06" db="EMBL/GenBank/DDBJ databases">
        <authorList>
            <person name="Cleveland K."/>
            <person name="Luciani P."/>
            <person name="Chung H."/>
            <person name="Caruso S.M."/>
            <person name="Garlena R.A."/>
            <person name="Russell D.A."/>
            <person name="Pope W.H."/>
            <person name="Jacobs-Sera D."/>
            <person name="Hatfull G.F."/>
        </authorList>
    </citation>
    <scope>NUCLEOTIDE SEQUENCE [LARGE SCALE GENOMIC DNA]</scope>
</reference>
<evidence type="ECO:0000313" key="2">
    <source>
        <dbReference type="Proteomes" id="UP000315309"/>
    </source>
</evidence>
<dbReference type="GeneID" id="55621183"/>
<dbReference type="Proteomes" id="UP000315309">
    <property type="component" value="Segment"/>
</dbReference>
<sequence>MTQAERKAAWDRLIELGWVPNKHYRDYSQADLELRLKQFSTAGVTRESVERPDDAPDPTDIRFQADVDHLRETPPDTVPGLRLNTHGDEKPLRIDADGKVWYRDEITKASYPKERGKRVIEYIDPGVRTQVIRDSNGSIVESFEMPGDQHRISQAKISLPAYQVGLYRDPALLGEFFRIHVYQENRGFDLFDVEKYFGGKHQIPQVCKRKYVDTVLCYDIDSVLQAIQDEYRENLKNNQGAIA</sequence>
<organism evidence="1 2">
    <name type="scientific">Microbacterium phage Araxxi</name>
    <dbReference type="NCBI Taxonomy" id="2590948"/>
    <lineage>
        <taxon>Viruses</taxon>
        <taxon>Duplodnaviria</taxon>
        <taxon>Heunggongvirae</taxon>
        <taxon>Uroviricota</taxon>
        <taxon>Caudoviricetes</taxon>
        <taxon>Burrovirus</taxon>
        <taxon>Burrovirus araxxi</taxon>
    </lineage>
</organism>
<proteinExistence type="predicted"/>
<dbReference type="KEGG" id="vg:55621183"/>
<evidence type="ECO:0000313" key="1">
    <source>
        <dbReference type="EMBL" id="QDP44862.1"/>
    </source>
</evidence>
<dbReference type="RefSeq" id="YP_009850700.1">
    <property type="nucleotide sequence ID" value="NC_048801.1"/>
</dbReference>
<accession>A0A516KT47</accession>
<protein>
    <submittedName>
        <fullName evidence="1">Uncharacterized protein</fullName>
    </submittedName>
</protein>